<dbReference type="AlphaFoldDB" id="A0AAD3HAR5"/>
<gene>
    <name evidence="2" type="ORF">CTEN210_12715</name>
</gene>
<organism evidence="2 3">
    <name type="scientific">Chaetoceros tenuissimus</name>
    <dbReference type="NCBI Taxonomy" id="426638"/>
    <lineage>
        <taxon>Eukaryota</taxon>
        <taxon>Sar</taxon>
        <taxon>Stramenopiles</taxon>
        <taxon>Ochrophyta</taxon>
        <taxon>Bacillariophyta</taxon>
        <taxon>Coscinodiscophyceae</taxon>
        <taxon>Chaetocerotophycidae</taxon>
        <taxon>Chaetocerotales</taxon>
        <taxon>Chaetocerotaceae</taxon>
        <taxon>Chaetoceros</taxon>
    </lineage>
</organism>
<sequence length="487" mass="56918">MMRSTKTSTFTKLLLCISFSIAAINVFFVHSTKNISHFMQNVDQQQHIDVDSTQENQRIKPVETTDIPVETKHVQETSKQVKNIEQQQKEEKNYDQQLEDTLQHLPSANTAFHTGIMIAGLCNQYMKFIGLMFLSFMEKRDEIIEESFTWKDTYGTNEYVSHKMLFDVVHWNTFYPTLPRFASFESYQEAHPDTNLQSEIKTIDIGKNETFNYDKVSYNVPPEKKLFENVMIPEPIGRHPMQAKNKYKEFVRTQEKSNVTKYLPRQYEMYKTILKSAWRPHPYLQQIINEIIHSLENDGENTTESGYMTLHLRVEPDMGRENARICTQYRMMNVTQIMQQIYQQFPEKPVNSVLIVFSRALMEAEAQRTNVKDEIHTLNAYNLQVINKLIQKGMWGGSVKVVEAGSDIVENSSNGFYKRYSNIAGSIVNFFLAVQSKIFIGTQISTYSTLVMNSRLFRENLQNYFYVPEGLKWMTPSIDSKPHWFQC</sequence>
<comment type="caution">
    <text evidence="2">The sequence shown here is derived from an EMBL/GenBank/DDBJ whole genome shotgun (WGS) entry which is preliminary data.</text>
</comment>
<name>A0AAD3HAR5_9STRA</name>
<evidence type="ECO:0000256" key="1">
    <source>
        <dbReference type="SAM" id="Coils"/>
    </source>
</evidence>
<dbReference type="CDD" id="cd11296">
    <property type="entry name" value="O-FucT_like"/>
    <property type="match status" value="1"/>
</dbReference>
<feature type="coiled-coil region" evidence="1">
    <location>
        <begin position="74"/>
        <end position="104"/>
    </location>
</feature>
<reference evidence="2 3" key="1">
    <citation type="journal article" date="2021" name="Sci. Rep.">
        <title>The genome of the diatom Chaetoceros tenuissimus carries an ancient integrated fragment of an extant virus.</title>
        <authorList>
            <person name="Hongo Y."/>
            <person name="Kimura K."/>
            <person name="Takaki Y."/>
            <person name="Yoshida Y."/>
            <person name="Baba S."/>
            <person name="Kobayashi G."/>
            <person name="Nagasaki K."/>
            <person name="Hano T."/>
            <person name="Tomaru Y."/>
        </authorList>
    </citation>
    <scope>NUCLEOTIDE SEQUENCE [LARGE SCALE GENOMIC DNA]</scope>
    <source>
        <strain evidence="2 3">NIES-3715</strain>
    </source>
</reference>
<evidence type="ECO:0000313" key="2">
    <source>
        <dbReference type="EMBL" id="GFH56239.1"/>
    </source>
</evidence>
<dbReference type="Gene3D" id="3.40.50.11350">
    <property type="match status" value="1"/>
</dbReference>
<dbReference type="Proteomes" id="UP001054902">
    <property type="component" value="Unassembled WGS sequence"/>
</dbReference>
<keyword evidence="1" id="KW-0175">Coiled coil</keyword>
<accession>A0AAD3HAR5</accession>
<evidence type="ECO:0008006" key="4">
    <source>
        <dbReference type="Google" id="ProtNLM"/>
    </source>
</evidence>
<proteinExistence type="predicted"/>
<evidence type="ECO:0000313" key="3">
    <source>
        <dbReference type="Proteomes" id="UP001054902"/>
    </source>
</evidence>
<dbReference type="EMBL" id="BLLK01000051">
    <property type="protein sequence ID" value="GFH56239.1"/>
    <property type="molecule type" value="Genomic_DNA"/>
</dbReference>
<protein>
    <recommendedName>
        <fullName evidence="4">O-fucosyltransferase family protein</fullName>
    </recommendedName>
</protein>
<keyword evidence="3" id="KW-1185">Reference proteome</keyword>